<evidence type="ECO:0000313" key="1">
    <source>
        <dbReference type="EMBL" id="MBB5234255.1"/>
    </source>
</evidence>
<keyword evidence="2" id="KW-1185">Reference proteome</keyword>
<evidence type="ECO:0000313" key="2">
    <source>
        <dbReference type="Proteomes" id="UP000525389"/>
    </source>
</evidence>
<organism evidence="1 2">
    <name type="scientific">Deinococcus budaensis</name>
    <dbReference type="NCBI Taxonomy" id="1665626"/>
    <lineage>
        <taxon>Bacteria</taxon>
        <taxon>Thermotogati</taxon>
        <taxon>Deinococcota</taxon>
        <taxon>Deinococci</taxon>
        <taxon>Deinococcales</taxon>
        <taxon>Deinococcaceae</taxon>
        <taxon>Deinococcus</taxon>
    </lineage>
</organism>
<accession>A0A7W8GEU2</accession>
<comment type="caution">
    <text evidence="1">The sequence shown here is derived from an EMBL/GenBank/DDBJ whole genome shotgun (WGS) entry which is preliminary data.</text>
</comment>
<dbReference type="Proteomes" id="UP000525389">
    <property type="component" value="Unassembled WGS sequence"/>
</dbReference>
<dbReference type="AlphaFoldDB" id="A0A7W8GEU2"/>
<name>A0A7W8GEU2_9DEIO</name>
<protein>
    <submittedName>
        <fullName evidence="1">Uncharacterized protein</fullName>
    </submittedName>
</protein>
<dbReference type="EMBL" id="JACHFN010000005">
    <property type="protein sequence ID" value="MBB5234255.1"/>
    <property type="molecule type" value="Genomic_DNA"/>
</dbReference>
<gene>
    <name evidence="1" type="ORF">HNQ09_001693</name>
</gene>
<sequence>MAVALTSTGPVTLRPTARLAAPVTEKVSR</sequence>
<reference evidence="1 2" key="1">
    <citation type="submission" date="2020-08" db="EMBL/GenBank/DDBJ databases">
        <title>Genomic Encyclopedia of Type Strains, Phase IV (KMG-IV): sequencing the most valuable type-strain genomes for metagenomic binning, comparative biology and taxonomic classification.</title>
        <authorList>
            <person name="Goeker M."/>
        </authorList>
    </citation>
    <scope>NUCLEOTIDE SEQUENCE [LARGE SCALE GENOMIC DNA]</scope>
    <source>
        <strain evidence="1 2">DSM 101791</strain>
    </source>
</reference>
<proteinExistence type="predicted"/>